<reference evidence="3 4" key="1">
    <citation type="submission" date="2015-09" db="EMBL/GenBank/DDBJ databases">
        <title>A metagenomics-based metabolic model of nitrate-dependent anaerobic oxidation of methane by Methanoperedens-like archaea.</title>
        <authorList>
            <person name="Arshad A."/>
            <person name="Speth D.R."/>
            <person name="De Graaf R.M."/>
            <person name="Op Den Camp H.J."/>
            <person name="Jetten M.S."/>
            <person name="Welte C.U."/>
        </authorList>
    </citation>
    <scope>NUCLEOTIDE SEQUENCE [LARGE SCALE GENOMIC DNA]</scope>
</reference>
<evidence type="ECO:0000313" key="3">
    <source>
        <dbReference type="EMBL" id="KPQ42059.1"/>
    </source>
</evidence>
<evidence type="ECO:0000259" key="2">
    <source>
        <dbReference type="Pfam" id="PF21247"/>
    </source>
</evidence>
<accession>A0A0P8A664</accession>
<sequence>MKKIRFEQILQEGEGTFIEFKSSFSSSIAKEIVAFANTAGGRIFIGVNDNNNVVGASLTNDMRSRIQDIGNSCTPRVPLQIESITYQGKEITAVTIPESRDKPVQCGEGFFLREGANSQKMRRDEIFYYAQKTGKIRFEGQLRTDFKYPQDFDELKFNNIIKRIGITQTGEKEDIIHNLGMGQVNGKFVINNGGILFFGKNRELYLRQAYITCVLYKGKDKVKILDRKDFRDDPVTDYENTIKFLQQHLRLEYEIKDAGPRIEIPEIPYEALREGVLNAIIHRDYLEEGARVMVEIFDDRVEISNPGELLFGKEELGRKSVARNPVIFDMFFRLDLIEKVGSGINRIKNAVAQKGLKIEFQIDKFFTVIFHRPSDSLGSTFVRIKAQAQAQEAQVEIIDKLSESEIKILEICMNPASSKDILLKLGIKRSGSFKNSLTKLLKMELLNQTIPDSPSSPKQKYVTTELAKNIVNLDRKQ</sequence>
<dbReference type="InterPro" id="IPR049514">
    <property type="entry name" value="Fic-like_C"/>
</dbReference>
<comment type="caution">
    <text evidence="3">The sequence shown here is derived from an EMBL/GenBank/DDBJ whole genome shotgun (WGS) entry which is preliminary data.</text>
</comment>
<name>A0A0P8A664_9EURY</name>
<protein>
    <submittedName>
        <fullName evidence="3">ATP-dependent DNA helicase</fullName>
    </submittedName>
</protein>
<dbReference type="PANTHER" id="PTHR30595:SF6">
    <property type="entry name" value="SCHLAFEN ALBA-2 DOMAIN-CONTAINING PROTEIN"/>
    <property type="match status" value="1"/>
</dbReference>
<dbReference type="Gene3D" id="3.30.565.60">
    <property type="match status" value="1"/>
</dbReference>
<keyword evidence="3" id="KW-0347">Helicase</keyword>
<dbReference type="Pfam" id="PF04326">
    <property type="entry name" value="SLFN_AlbA_2"/>
    <property type="match status" value="1"/>
</dbReference>
<dbReference type="PATRIC" id="fig|1719120.3.peg.3658"/>
<proteinExistence type="predicted"/>
<dbReference type="Gene3D" id="3.30.950.30">
    <property type="entry name" value="Schlafen, AAA domain"/>
    <property type="match status" value="1"/>
</dbReference>
<organism evidence="3 4">
    <name type="scientific">Candidatus Methanoperedens nitratireducens</name>
    <dbReference type="NCBI Taxonomy" id="1392998"/>
    <lineage>
        <taxon>Archaea</taxon>
        <taxon>Methanobacteriati</taxon>
        <taxon>Methanobacteriota</taxon>
        <taxon>Stenosarchaea group</taxon>
        <taxon>Methanomicrobia</taxon>
        <taxon>Methanosarcinales</taxon>
        <taxon>ANME-2 cluster</taxon>
        <taxon>Candidatus Methanoperedentaceae</taxon>
        <taxon>Candidatus Methanoperedens</taxon>
    </lineage>
</organism>
<keyword evidence="3" id="KW-0378">Hydrolase</keyword>
<feature type="domain" description="Filamentation induced by cAMP protein Fic-like C-terminal" evidence="2">
    <location>
        <begin position="410"/>
        <end position="461"/>
    </location>
</feature>
<gene>
    <name evidence="3" type="primary">recG_6</name>
    <name evidence="3" type="ORF">MPEBLZ_03369</name>
</gene>
<dbReference type="Pfam" id="PF21247">
    <property type="entry name" value="Fic-like_C"/>
    <property type="match status" value="1"/>
</dbReference>
<dbReference type="Pfam" id="PF13749">
    <property type="entry name" value="HATPase_c_4"/>
    <property type="match status" value="1"/>
</dbReference>
<dbReference type="AlphaFoldDB" id="A0A0P8A664"/>
<evidence type="ECO:0000259" key="1">
    <source>
        <dbReference type="Pfam" id="PF04326"/>
    </source>
</evidence>
<evidence type="ECO:0000313" key="4">
    <source>
        <dbReference type="Proteomes" id="UP000050360"/>
    </source>
</evidence>
<dbReference type="PANTHER" id="PTHR30595">
    <property type="entry name" value="GLPR-RELATED TRANSCRIPTIONAL REPRESSOR"/>
    <property type="match status" value="1"/>
</dbReference>
<dbReference type="EMBL" id="LKCM01000268">
    <property type="protein sequence ID" value="KPQ42059.1"/>
    <property type="molecule type" value="Genomic_DNA"/>
</dbReference>
<feature type="domain" description="Schlafen AlbA-2" evidence="1">
    <location>
        <begin position="14"/>
        <end position="121"/>
    </location>
</feature>
<dbReference type="GO" id="GO:0004386">
    <property type="term" value="F:helicase activity"/>
    <property type="evidence" value="ECO:0007669"/>
    <property type="project" value="UniProtKB-KW"/>
</dbReference>
<keyword evidence="3" id="KW-0067">ATP-binding</keyword>
<dbReference type="InterPro" id="IPR007421">
    <property type="entry name" value="Schlafen_AlbA_2_dom"/>
</dbReference>
<dbReference type="InterPro" id="IPR038461">
    <property type="entry name" value="Schlafen_AlbA_2_dom_sf"/>
</dbReference>
<dbReference type="Proteomes" id="UP000050360">
    <property type="component" value="Unassembled WGS sequence"/>
</dbReference>
<dbReference type="InterPro" id="IPR038475">
    <property type="entry name" value="RecG_C_sf"/>
</dbReference>
<keyword evidence="3" id="KW-0547">Nucleotide-binding</keyword>